<evidence type="ECO:0000313" key="6">
    <source>
        <dbReference type="EMBL" id="TDR89289.1"/>
    </source>
</evidence>
<evidence type="ECO:0000313" key="7">
    <source>
        <dbReference type="Proteomes" id="UP000295122"/>
    </source>
</evidence>
<dbReference type="InterPro" id="IPR028098">
    <property type="entry name" value="Glyco_trans_4-like_N"/>
</dbReference>
<evidence type="ECO:0000259" key="4">
    <source>
        <dbReference type="Pfam" id="PF00535"/>
    </source>
</evidence>
<dbReference type="PANTHER" id="PTHR43179:SF12">
    <property type="entry name" value="GALACTOFURANOSYLTRANSFERASE GLFT2"/>
    <property type="match status" value="1"/>
</dbReference>
<dbReference type="RefSeq" id="WP_133772901.1">
    <property type="nucleotide sequence ID" value="NZ_SNZR01000014.1"/>
</dbReference>
<dbReference type="Pfam" id="PF00535">
    <property type="entry name" value="Glycos_transf_2"/>
    <property type="match status" value="1"/>
</dbReference>
<dbReference type="SUPFAM" id="SSF53448">
    <property type="entry name" value="Nucleotide-diphospho-sugar transferases"/>
    <property type="match status" value="1"/>
</dbReference>
<sequence>MRDLLDRSGNLIQALRGEVARYRTRLLTSLEGHIDEIEITDAEIVVSGWIVDRRLGSAPDGAAVFEKGARLQDLTLLERGDLPVARFGRAALGFVARMPRQAVGRPERLTVGTARLPGALRASRKTRIGQPRSRGALDGIGPGGVSGWVDVDPRDAALGPELVIDGSASFPLAIDIDRPDVVRAGRSGQLGCGFYLPAENLADLFSPDRRSRFGLPSRHTFDLRLGPHLIDRKVVSTAISVDGRVERADRGVVEGWAGSKPVASEGVALEMLVDGVFFARANADRRREDLKALRASRAYRGFEFPLPLLSRRKPMTVVVRSAVSRQPVGAPMELPPRAEASRSAVVFDRIAAGDAETPVCVIVPIHNAVDQVADCLASVVAHSDLPGLRLLLLDDNSSDPAMGILLDAYGGRENVDLHRNPETLGFSDTVNRGVALAGEADVVILNSDTVVSPRWLQNLRAAAYSDRRIATATPMSDNAGAFSVPEPGRVNRLPAGVDRDAYARLLTQQSELVYPHVPTGHGFCLYVKRAAIRDVGTFDAASFPRGYGEETDFCMRATRAGWQHVIDDRTIVYHHGAASFGGDRLELNRNAQRLLAERYPEFEPLAVAAFERGAELATMRYVARRAHALCGRTDVPAPAKPRILFVLAAASGGTPLTNRDLMGEVLSTYDVWLLRSEPRAVELLHVGKDEIEVEARHVFTRPVELGTHRSDEYDREVGGWLLDHAIELIHIRHLCWHGLGLIDAARRLSIPIVLSFHDFYTVCPSIKLLDRMNRYCGGTCTAGDDDCSVELWSRQTAPPLKHRFVRRWREMMADALPKCDAFVTTSAGAAEVIADNFPAIGERGIQVIPHGRTFERFLPPGPAPRTGERIRILVPGNIGVAKGAREILALRDRDRDGIFEFHVLGVASEILKGERIIQHGRYEREEFDRRAKEIAPHFGAVLSIWPETYSHTLTELWAAGLPVLAFDFGAVAERIRTHGGGWLLPHPDADAMSARLVEIARSEMEYLARAEEVRHWQEGEGRANTVPQMAGRYLDLYDSVRGARLSFPPGSAAGDIAVRDGAGLRPRRSSEV</sequence>
<evidence type="ECO:0000256" key="2">
    <source>
        <dbReference type="ARBA" id="ARBA00022676"/>
    </source>
</evidence>
<dbReference type="Proteomes" id="UP000295122">
    <property type="component" value="Unassembled WGS sequence"/>
</dbReference>
<dbReference type="Pfam" id="PF13439">
    <property type="entry name" value="Glyco_transf_4"/>
    <property type="match status" value="1"/>
</dbReference>
<evidence type="ECO:0000259" key="5">
    <source>
        <dbReference type="Pfam" id="PF13439"/>
    </source>
</evidence>
<dbReference type="Gene3D" id="3.40.50.2000">
    <property type="entry name" value="Glycogen Phosphorylase B"/>
    <property type="match status" value="2"/>
</dbReference>
<proteinExistence type="inferred from homology"/>
<reference evidence="6 7" key="1">
    <citation type="submission" date="2019-03" db="EMBL/GenBank/DDBJ databases">
        <title>Genomic Encyclopedia of Type Strains, Phase IV (KMG-IV): sequencing the most valuable type-strain genomes for metagenomic binning, comparative biology and taxonomic classification.</title>
        <authorList>
            <person name="Goeker M."/>
        </authorList>
    </citation>
    <scope>NUCLEOTIDE SEQUENCE [LARGE SCALE GENOMIC DNA]</scope>
    <source>
        <strain evidence="6 7">DSM 25903</strain>
    </source>
</reference>
<feature type="domain" description="Glycosyltransferase subfamily 4-like N-terminal" evidence="5">
    <location>
        <begin position="691"/>
        <end position="851"/>
    </location>
</feature>
<dbReference type="PANTHER" id="PTHR43179">
    <property type="entry name" value="RHAMNOSYLTRANSFERASE WBBL"/>
    <property type="match status" value="1"/>
</dbReference>
<accession>A0A4V3DXM0</accession>
<evidence type="ECO:0000256" key="3">
    <source>
        <dbReference type="ARBA" id="ARBA00022679"/>
    </source>
</evidence>
<evidence type="ECO:0000256" key="1">
    <source>
        <dbReference type="ARBA" id="ARBA00006739"/>
    </source>
</evidence>
<dbReference type="Gene3D" id="3.90.550.10">
    <property type="entry name" value="Spore Coat Polysaccharide Biosynthesis Protein SpsA, Chain A"/>
    <property type="match status" value="1"/>
</dbReference>
<name>A0A4V3DXM0_9HYPH</name>
<organism evidence="6 7">
    <name type="scientific">Enterovirga rhinocerotis</name>
    <dbReference type="NCBI Taxonomy" id="1339210"/>
    <lineage>
        <taxon>Bacteria</taxon>
        <taxon>Pseudomonadati</taxon>
        <taxon>Pseudomonadota</taxon>
        <taxon>Alphaproteobacteria</taxon>
        <taxon>Hyphomicrobiales</taxon>
        <taxon>Methylobacteriaceae</taxon>
        <taxon>Enterovirga</taxon>
    </lineage>
</organism>
<dbReference type="InterPro" id="IPR029044">
    <property type="entry name" value="Nucleotide-diphossugar_trans"/>
</dbReference>
<dbReference type="InterPro" id="IPR001173">
    <property type="entry name" value="Glyco_trans_2-like"/>
</dbReference>
<dbReference type="GO" id="GO:0016757">
    <property type="term" value="F:glycosyltransferase activity"/>
    <property type="evidence" value="ECO:0007669"/>
    <property type="project" value="UniProtKB-KW"/>
</dbReference>
<dbReference type="EMBL" id="SNZR01000014">
    <property type="protein sequence ID" value="TDR89289.1"/>
    <property type="molecule type" value="Genomic_DNA"/>
</dbReference>
<dbReference type="SUPFAM" id="SSF53756">
    <property type="entry name" value="UDP-Glycosyltransferase/glycogen phosphorylase"/>
    <property type="match status" value="1"/>
</dbReference>
<dbReference type="OrthoDB" id="9771846at2"/>
<protein>
    <submittedName>
        <fullName evidence="6">GT2 family glycosyltransferase</fullName>
    </submittedName>
</protein>
<keyword evidence="7" id="KW-1185">Reference proteome</keyword>
<keyword evidence="3 6" id="KW-0808">Transferase</keyword>
<dbReference type="AlphaFoldDB" id="A0A4V3DXM0"/>
<keyword evidence="2" id="KW-0328">Glycosyltransferase</keyword>
<comment type="caution">
    <text evidence="6">The sequence shown here is derived from an EMBL/GenBank/DDBJ whole genome shotgun (WGS) entry which is preliminary data.</text>
</comment>
<comment type="similarity">
    <text evidence="1">Belongs to the glycosyltransferase 2 family.</text>
</comment>
<gene>
    <name evidence="6" type="ORF">EV668_3779</name>
</gene>
<feature type="domain" description="Glycosyltransferase 2-like" evidence="4">
    <location>
        <begin position="360"/>
        <end position="535"/>
    </location>
</feature>